<dbReference type="PANTHER" id="PTHR30386">
    <property type="entry name" value="MEMBRANE FUSION SUBUNIT OF EMRAB-TOLC MULTIDRUG EFFLUX PUMP"/>
    <property type="match status" value="1"/>
</dbReference>
<dbReference type="AlphaFoldDB" id="A0A2S7KA46"/>
<proteinExistence type="inferred from homology"/>
<keyword evidence="5 9" id="KW-0997">Cell inner membrane</keyword>
<gene>
    <name evidence="13" type="ORF">CW354_00470</name>
</gene>
<dbReference type="PRINTS" id="PR01490">
    <property type="entry name" value="RTXTOXIND"/>
</dbReference>
<evidence type="ECO:0000256" key="10">
    <source>
        <dbReference type="SAM" id="Coils"/>
    </source>
</evidence>
<dbReference type="Proteomes" id="UP000239504">
    <property type="component" value="Unassembled WGS sequence"/>
</dbReference>
<dbReference type="GO" id="GO:0015031">
    <property type="term" value="P:protein transport"/>
    <property type="evidence" value="ECO:0007669"/>
    <property type="project" value="InterPro"/>
</dbReference>
<evidence type="ECO:0000256" key="8">
    <source>
        <dbReference type="ARBA" id="ARBA00023136"/>
    </source>
</evidence>
<protein>
    <recommendedName>
        <fullName evidence="9">Membrane fusion protein (MFP) family protein</fullName>
    </recommendedName>
</protein>
<feature type="coiled-coil region" evidence="10">
    <location>
        <begin position="279"/>
        <end position="306"/>
    </location>
</feature>
<evidence type="ECO:0000256" key="7">
    <source>
        <dbReference type="ARBA" id="ARBA00022989"/>
    </source>
</evidence>
<feature type="domain" description="AprE-like long alpha-helical hairpin" evidence="11">
    <location>
        <begin position="119"/>
        <end position="297"/>
    </location>
</feature>
<reference evidence="13 14" key="1">
    <citation type="submission" date="2017-12" db="EMBL/GenBank/DDBJ databases">
        <authorList>
            <person name="Hurst M.R.H."/>
        </authorList>
    </citation>
    <scope>NUCLEOTIDE SEQUENCE [LARGE SCALE GENOMIC DNA]</scope>
    <source>
        <strain evidence="13 14">SY-3-19</strain>
    </source>
</reference>
<evidence type="ECO:0000259" key="12">
    <source>
        <dbReference type="Pfam" id="PF26002"/>
    </source>
</evidence>
<comment type="similarity">
    <text evidence="2 9">Belongs to the membrane fusion protein (MFP) (TC 8.A.1) family.</text>
</comment>
<dbReference type="InterPro" id="IPR010129">
    <property type="entry name" value="T1SS_HlyD"/>
</dbReference>
<dbReference type="Pfam" id="PF26002">
    <property type="entry name" value="Beta-barrel_AprE"/>
    <property type="match status" value="1"/>
</dbReference>
<dbReference type="InterPro" id="IPR050739">
    <property type="entry name" value="MFP"/>
</dbReference>
<dbReference type="InterPro" id="IPR058982">
    <property type="entry name" value="Beta-barrel_AprE"/>
</dbReference>
<keyword evidence="6 9" id="KW-0812">Transmembrane</keyword>
<evidence type="ECO:0000259" key="11">
    <source>
        <dbReference type="Pfam" id="PF25994"/>
    </source>
</evidence>
<evidence type="ECO:0000256" key="6">
    <source>
        <dbReference type="ARBA" id="ARBA00022692"/>
    </source>
</evidence>
<dbReference type="GO" id="GO:0005886">
    <property type="term" value="C:plasma membrane"/>
    <property type="evidence" value="ECO:0007669"/>
    <property type="project" value="UniProtKB-SubCell"/>
</dbReference>
<dbReference type="Gene3D" id="2.40.30.170">
    <property type="match status" value="1"/>
</dbReference>
<keyword evidence="10" id="KW-0175">Coiled coil</keyword>
<evidence type="ECO:0000256" key="2">
    <source>
        <dbReference type="ARBA" id="ARBA00009477"/>
    </source>
</evidence>
<evidence type="ECO:0000313" key="14">
    <source>
        <dbReference type="Proteomes" id="UP000239504"/>
    </source>
</evidence>
<accession>A0A2S7KA46</accession>
<comment type="subcellular location">
    <subcellularLocation>
        <location evidence="1 9">Cell inner membrane</location>
        <topology evidence="1 9">Single-pass membrane protein</topology>
    </subcellularLocation>
</comment>
<keyword evidence="14" id="KW-1185">Reference proteome</keyword>
<evidence type="ECO:0000256" key="1">
    <source>
        <dbReference type="ARBA" id="ARBA00004377"/>
    </source>
</evidence>
<dbReference type="Pfam" id="PF25994">
    <property type="entry name" value="HH_AprE"/>
    <property type="match status" value="1"/>
</dbReference>
<sequence>MIKDLFASRQDGGAEDERAADDLRYLAASVELAEPTAPNDFRSVTFAIAAVVTALLVWAGVANIHAVTRTKGEVAPSSSLRTVQHPTGGVIKDILVEEGQLVNEGDPLVALVGDGVVEDLRQAREKQQTLYAREERFRAFIEGREPDFSHLANADARYIEEQKKTFRSMRGALIEEREVIAEQRRQKNQMLQALKEQAETIASNLKIAEEIYERRKSLLAEGYLPRIQFLETERNLNDLKGAAKQIDRDIELAHTALAEYDQRLDLQEAKARDNAYVALDNITAEIAQNKETIEKLEARARSLTLESPVRGLVKGLSVNSLGGVIGPGQIIAEIVPLDDELIVEIKISPKDIGKIHAGHAVDVKFSAYDYSRFGSVRGELTYVSATTFSGAGGERYYRGKVSLDKNYVGSDPSRNIIIPGMTVMADIILGDRTLLAHILSPARKVAESAFKE</sequence>
<keyword evidence="7 9" id="KW-1133">Transmembrane helix</keyword>
<keyword evidence="3 9" id="KW-0813">Transport</keyword>
<evidence type="ECO:0000313" key="13">
    <source>
        <dbReference type="EMBL" id="PQA89386.1"/>
    </source>
</evidence>
<feature type="transmembrane region" description="Helical" evidence="9">
    <location>
        <begin position="41"/>
        <end position="61"/>
    </location>
</feature>
<keyword evidence="4 9" id="KW-1003">Cell membrane</keyword>
<feature type="coiled-coil region" evidence="10">
    <location>
        <begin position="177"/>
        <end position="211"/>
    </location>
</feature>
<organism evidence="13 14">
    <name type="scientific">Hyphococcus luteus</name>
    <dbReference type="NCBI Taxonomy" id="2058213"/>
    <lineage>
        <taxon>Bacteria</taxon>
        <taxon>Pseudomonadati</taxon>
        <taxon>Pseudomonadota</taxon>
        <taxon>Alphaproteobacteria</taxon>
        <taxon>Parvularculales</taxon>
        <taxon>Parvularculaceae</taxon>
        <taxon>Hyphococcus</taxon>
    </lineage>
</organism>
<name>A0A2S7KA46_9PROT</name>
<evidence type="ECO:0000256" key="3">
    <source>
        <dbReference type="ARBA" id="ARBA00022448"/>
    </source>
</evidence>
<dbReference type="RefSeq" id="WP_104828088.1">
    <property type="nucleotide sequence ID" value="NZ_PJCH01000001.1"/>
</dbReference>
<comment type="caution">
    <text evidence="13">The sequence shown here is derived from an EMBL/GenBank/DDBJ whole genome shotgun (WGS) entry which is preliminary data.</text>
</comment>
<dbReference type="EMBL" id="PJCH01000001">
    <property type="protein sequence ID" value="PQA89386.1"/>
    <property type="molecule type" value="Genomic_DNA"/>
</dbReference>
<dbReference type="InterPro" id="IPR058781">
    <property type="entry name" value="HH_AprE-like"/>
</dbReference>
<evidence type="ECO:0000256" key="9">
    <source>
        <dbReference type="RuleBase" id="RU365093"/>
    </source>
</evidence>
<dbReference type="OrthoDB" id="9810980at2"/>
<feature type="domain" description="AprE-like beta-barrel" evidence="12">
    <location>
        <begin position="341"/>
        <end position="429"/>
    </location>
</feature>
<dbReference type="NCBIfam" id="TIGR01843">
    <property type="entry name" value="type_I_hlyD"/>
    <property type="match status" value="1"/>
</dbReference>
<evidence type="ECO:0000256" key="4">
    <source>
        <dbReference type="ARBA" id="ARBA00022475"/>
    </source>
</evidence>
<dbReference type="PANTHER" id="PTHR30386:SF26">
    <property type="entry name" value="TRANSPORT PROTEIN COMB"/>
    <property type="match status" value="1"/>
</dbReference>
<keyword evidence="8 9" id="KW-0472">Membrane</keyword>
<evidence type="ECO:0000256" key="5">
    <source>
        <dbReference type="ARBA" id="ARBA00022519"/>
    </source>
</evidence>